<keyword evidence="2" id="KW-1185">Reference proteome</keyword>
<proteinExistence type="predicted"/>
<dbReference type="Pfam" id="PF11735">
    <property type="entry name" value="CAP59_mtransfer"/>
    <property type="match status" value="1"/>
</dbReference>
<name>A0A9P4UT71_9PEZI</name>
<dbReference type="PANTHER" id="PTHR34144:SF7">
    <property type="entry name" value="EXPORT PROTEIN (CAP59), PUTATIVE (AFU_ORTHOLOGUE AFUA_7G05020)-RELATED"/>
    <property type="match status" value="1"/>
</dbReference>
<dbReference type="Proteomes" id="UP000799441">
    <property type="component" value="Unassembled WGS sequence"/>
</dbReference>
<comment type="caution">
    <text evidence="1">The sequence shown here is derived from an EMBL/GenBank/DDBJ whole genome shotgun (WGS) entry which is preliminary data.</text>
</comment>
<dbReference type="InterPro" id="IPR021047">
    <property type="entry name" value="Mannosyltransferase_CMT1"/>
</dbReference>
<dbReference type="PANTHER" id="PTHR34144">
    <property type="entry name" value="CHROMOSOME 8, WHOLE GENOME SHOTGUN SEQUENCE"/>
    <property type="match status" value="1"/>
</dbReference>
<organism evidence="1 2">
    <name type="scientific">Polychaeton citri CBS 116435</name>
    <dbReference type="NCBI Taxonomy" id="1314669"/>
    <lineage>
        <taxon>Eukaryota</taxon>
        <taxon>Fungi</taxon>
        <taxon>Dikarya</taxon>
        <taxon>Ascomycota</taxon>
        <taxon>Pezizomycotina</taxon>
        <taxon>Dothideomycetes</taxon>
        <taxon>Dothideomycetidae</taxon>
        <taxon>Capnodiales</taxon>
        <taxon>Capnodiaceae</taxon>
        <taxon>Polychaeton</taxon>
    </lineage>
</organism>
<accession>A0A9P4UT71</accession>
<reference evidence="1" key="1">
    <citation type="journal article" date="2020" name="Stud. Mycol.">
        <title>101 Dothideomycetes genomes: a test case for predicting lifestyles and emergence of pathogens.</title>
        <authorList>
            <person name="Haridas S."/>
            <person name="Albert R."/>
            <person name="Binder M."/>
            <person name="Bloem J."/>
            <person name="Labutti K."/>
            <person name="Salamov A."/>
            <person name="Andreopoulos B."/>
            <person name="Baker S."/>
            <person name="Barry K."/>
            <person name="Bills G."/>
            <person name="Bluhm B."/>
            <person name="Cannon C."/>
            <person name="Castanera R."/>
            <person name="Culley D."/>
            <person name="Daum C."/>
            <person name="Ezra D."/>
            <person name="Gonzalez J."/>
            <person name="Henrissat B."/>
            <person name="Kuo A."/>
            <person name="Liang C."/>
            <person name="Lipzen A."/>
            <person name="Lutzoni F."/>
            <person name="Magnuson J."/>
            <person name="Mondo S."/>
            <person name="Nolan M."/>
            <person name="Ohm R."/>
            <person name="Pangilinan J."/>
            <person name="Park H.-J."/>
            <person name="Ramirez L."/>
            <person name="Alfaro M."/>
            <person name="Sun H."/>
            <person name="Tritt A."/>
            <person name="Yoshinaga Y."/>
            <person name="Zwiers L.-H."/>
            <person name="Turgeon B."/>
            <person name="Goodwin S."/>
            <person name="Spatafora J."/>
            <person name="Crous P."/>
            <person name="Grigoriev I."/>
        </authorList>
    </citation>
    <scope>NUCLEOTIDE SEQUENCE</scope>
    <source>
        <strain evidence="1">CBS 116435</strain>
    </source>
</reference>
<dbReference type="OrthoDB" id="262547at2759"/>
<dbReference type="EMBL" id="MU003766">
    <property type="protein sequence ID" value="KAF2725789.1"/>
    <property type="molecule type" value="Genomic_DNA"/>
</dbReference>
<evidence type="ECO:0000313" key="1">
    <source>
        <dbReference type="EMBL" id="KAF2725789.1"/>
    </source>
</evidence>
<protein>
    <submittedName>
        <fullName evidence="1">Glycosyltransferase family 69 protein</fullName>
    </submittedName>
</protein>
<gene>
    <name evidence="1" type="ORF">K431DRAFT_280510</name>
</gene>
<sequence length="448" mass="51311">MLLSPHRRLVSSRLATLIRLCVLIFLVWAFVEAYSLHSNITSIYSKQISTDPPPNTERIFIASLPWNNEIILRTHWINQLKDLIRILGVANVYVSIYENGSYDDTKGALRDLYNQLNEMNVKATIVLEELSHADIIADPPKTDNDHDGWIKSPRTGELRRRRIDYLAQLRNTVLKPLWDLEAEGEHFEKVLFLNDIVYSPPDILRLLNTRDGKYAAACALDFETAPAFYDTFALRDSSGYPAIMQNWPFFRSRSSREALMANKPIPVQSCWNGAIAFDATPFYSSYTPKSHRRLEFRGVADSLAQKHVEGSECCLIHADNPLSSVRTMRGVWINPNVRVGYCAAIMNKLHEARTWEDFSAMCTEAYEQVNPGGSGYWLSMGQLARGLWSNRVRRWLSISGDFIGGRVRRHLQKWESEAMGTQDERHEPGDFCLVDEMQVLAEDGWRHL</sequence>
<dbReference type="AlphaFoldDB" id="A0A9P4UT71"/>
<evidence type="ECO:0000313" key="2">
    <source>
        <dbReference type="Proteomes" id="UP000799441"/>
    </source>
</evidence>